<proteinExistence type="predicted"/>
<accession>A0A481W5C3</accession>
<dbReference type="InterPro" id="IPR057701">
    <property type="entry name" value="DUF7941"/>
</dbReference>
<gene>
    <name evidence="1" type="ORF">PSA21_179</name>
</gene>
<name>A0A481W5C3_9CAUD</name>
<dbReference type="Pfam" id="PF25613">
    <property type="entry name" value="DUF7941"/>
    <property type="match status" value="1"/>
</dbReference>
<protein>
    <submittedName>
        <fullName evidence="1">Virion structural protein</fullName>
    </submittedName>
</protein>
<dbReference type="EMBL" id="MK552327">
    <property type="protein sequence ID" value="QBJ02705.1"/>
    <property type="molecule type" value="Genomic_DNA"/>
</dbReference>
<dbReference type="Proteomes" id="UP000294134">
    <property type="component" value="Segment"/>
</dbReference>
<organism evidence="1 2">
    <name type="scientific">Pseudomonas phage Psa21</name>
    <dbReference type="NCBI Taxonomy" id="2530023"/>
    <lineage>
        <taxon>Viruses</taxon>
        <taxon>Duplodnaviria</taxon>
        <taxon>Heunggongvirae</taxon>
        <taxon>Uroviricota</taxon>
        <taxon>Caudoviricetes</taxon>
        <taxon>Chimalliviridae</taxon>
        <taxon>Tepukevirus</taxon>
        <taxon>Tepukevirus Psa21</taxon>
    </lineage>
</organism>
<sequence length="145" mass="16481">MYLYDTKEKLLVEFSRVHGIVPAIQVSEVTFTNAGVWLQGACNAKVTITALTDTPRFKGSSTIYYNRYRIDEELRDLVLPGKPGDYINTTEVTDMLRDVYGISLYDNDFYHTNISPTATEVELETKIDAVGWLPPYVLTLKFDLT</sequence>
<reference evidence="1 2" key="1">
    <citation type="submission" date="2019-02" db="EMBL/GenBank/DDBJ databases">
        <authorList>
            <person name="Frampton R.A."/>
            <person name="Wojtus J.K."/>
            <person name="Fineran P.C."/>
            <person name="Hendrickson H.L."/>
        </authorList>
    </citation>
    <scope>NUCLEOTIDE SEQUENCE [LARGE SCALE GENOMIC DNA]</scope>
</reference>
<keyword evidence="2" id="KW-1185">Reference proteome</keyword>
<evidence type="ECO:0000313" key="2">
    <source>
        <dbReference type="Proteomes" id="UP000294134"/>
    </source>
</evidence>
<evidence type="ECO:0000313" key="1">
    <source>
        <dbReference type="EMBL" id="QBJ02705.1"/>
    </source>
</evidence>